<comment type="subcellular location">
    <subcellularLocation>
        <location evidence="3">Cytoplasm</location>
    </subcellularLocation>
</comment>
<dbReference type="HAMAP" id="MF_00528">
    <property type="entry name" value="Maf"/>
    <property type="match status" value="1"/>
</dbReference>
<feature type="site" description="Important for substrate specificity" evidence="3">
    <location>
        <position position="14"/>
    </location>
</feature>
<organism evidence="4 5">
    <name type="scientific">Sinanaerobacter chloroacetimidivorans</name>
    <dbReference type="NCBI Taxonomy" id="2818044"/>
    <lineage>
        <taxon>Bacteria</taxon>
        <taxon>Bacillati</taxon>
        <taxon>Bacillota</taxon>
        <taxon>Clostridia</taxon>
        <taxon>Peptostreptococcales</taxon>
        <taxon>Anaerovoracaceae</taxon>
        <taxon>Sinanaerobacter</taxon>
    </lineage>
</organism>
<evidence type="ECO:0000256" key="2">
    <source>
        <dbReference type="ARBA" id="ARBA00022801"/>
    </source>
</evidence>
<reference evidence="4" key="1">
    <citation type="submission" date="2021-04" db="EMBL/GenBank/DDBJ databases">
        <title>Sinoanaerobacter chloroacetimidivorans sp. nov., an obligate anaerobic bacterium isolated from anaerobic sludge.</title>
        <authorList>
            <person name="Bao Y."/>
        </authorList>
    </citation>
    <scope>NUCLEOTIDE SEQUENCE</scope>
    <source>
        <strain evidence="4">BAD-6</strain>
    </source>
</reference>
<dbReference type="GO" id="GO:0009117">
    <property type="term" value="P:nucleotide metabolic process"/>
    <property type="evidence" value="ECO:0007669"/>
    <property type="project" value="UniProtKB-KW"/>
</dbReference>
<dbReference type="RefSeq" id="WP_227019621.1">
    <property type="nucleotide sequence ID" value="NZ_JAGSND010000013.1"/>
</dbReference>
<dbReference type="GO" id="GO:0047429">
    <property type="term" value="F:nucleoside triphosphate diphosphatase activity"/>
    <property type="evidence" value="ECO:0007669"/>
    <property type="project" value="UniProtKB-EC"/>
</dbReference>
<dbReference type="Proteomes" id="UP000675664">
    <property type="component" value="Unassembled WGS sequence"/>
</dbReference>
<gene>
    <name evidence="4" type="primary">maf</name>
    <name evidence="4" type="ORF">KCX82_16515</name>
</gene>
<dbReference type="NCBIfam" id="TIGR00172">
    <property type="entry name" value="maf"/>
    <property type="match status" value="1"/>
</dbReference>
<comment type="caution">
    <text evidence="4">The sequence shown here is derived from an EMBL/GenBank/DDBJ whole genome shotgun (WGS) entry which is preliminary data.</text>
</comment>
<evidence type="ECO:0000313" key="4">
    <source>
        <dbReference type="EMBL" id="MBR0599492.1"/>
    </source>
</evidence>
<comment type="catalytic activity">
    <reaction evidence="3">
        <text>UTP + H2O = UMP + diphosphate + H(+)</text>
        <dbReference type="Rhea" id="RHEA:29395"/>
        <dbReference type="ChEBI" id="CHEBI:15377"/>
        <dbReference type="ChEBI" id="CHEBI:15378"/>
        <dbReference type="ChEBI" id="CHEBI:33019"/>
        <dbReference type="ChEBI" id="CHEBI:46398"/>
        <dbReference type="ChEBI" id="CHEBI:57865"/>
        <dbReference type="EC" id="3.6.1.9"/>
    </reaction>
</comment>
<dbReference type="PANTHER" id="PTHR43213">
    <property type="entry name" value="BIFUNCTIONAL DTTP/UTP PYROPHOSPHATASE/METHYLTRANSFERASE PROTEIN-RELATED"/>
    <property type="match status" value="1"/>
</dbReference>
<dbReference type="SUPFAM" id="SSF52972">
    <property type="entry name" value="ITPase-like"/>
    <property type="match status" value="1"/>
</dbReference>
<dbReference type="InterPro" id="IPR029001">
    <property type="entry name" value="ITPase-like_fam"/>
</dbReference>
<evidence type="ECO:0000313" key="5">
    <source>
        <dbReference type="Proteomes" id="UP000675664"/>
    </source>
</evidence>
<keyword evidence="3" id="KW-0546">Nucleotide metabolism</keyword>
<protein>
    <recommendedName>
        <fullName evidence="3">dTTP/UTP pyrophosphatase</fullName>
        <shortName evidence="3">dTTPase/UTPase</shortName>
        <ecNumber evidence="3">3.6.1.9</ecNumber>
    </recommendedName>
    <alternativeName>
        <fullName evidence="3">Nucleoside triphosphate pyrophosphatase</fullName>
    </alternativeName>
    <alternativeName>
        <fullName evidence="3">Nucleotide pyrophosphatase</fullName>
        <shortName evidence="3">Nucleotide PPase</shortName>
    </alternativeName>
</protein>
<dbReference type="Gene3D" id="3.90.950.10">
    <property type="match status" value="1"/>
</dbReference>
<feature type="site" description="Important for substrate specificity" evidence="3">
    <location>
        <position position="80"/>
    </location>
</feature>
<dbReference type="PANTHER" id="PTHR43213:SF5">
    <property type="entry name" value="BIFUNCTIONAL DTTP_UTP PYROPHOSPHATASE_METHYLTRANSFERASE PROTEIN-RELATED"/>
    <property type="match status" value="1"/>
</dbReference>
<comment type="catalytic activity">
    <reaction evidence="3">
        <text>dTTP + H2O = dTMP + diphosphate + H(+)</text>
        <dbReference type="Rhea" id="RHEA:28534"/>
        <dbReference type="ChEBI" id="CHEBI:15377"/>
        <dbReference type="ChEBI" id="CHEBI:15378"/>
        <dbReference type="ChEBI" id="CHEBI:33019"/>
        <dbReference type="ChEBI" id="CHEBI:37568"/>
        <dbReference type="ChEBI" id="CHEBI:63528"/>
        <dbReference type="EC" id="3.6.1.9"/>
    </reaction>
</comment>
<comment type="similarity">
    <text evidence="3">Belongs to the Maf family. YhdE subfamily.</text>
</comment>
<keyword evidence="5" id="KW-1185">Reference proteome</keyword>
<comment type="caution">
    <text evidence="3">Lacks conserved residue(s) required for the propagation of feature annotation.</text>
</comment>
<accession>A0A8J7W254</accession>
<keyword evidence="2 3" id="KW-0378">Hydrolase</keyword>
<reference evidence="4" key="2">
    <citation type="submission" date="2021-04" db="EMBL/GenBank/DDBJ databases">
        <authorList>
            <person name="Liu J."/>
        </authorList>
    </citation>
    <scope>NUCLEOTIDE SEQUENCE</scope>
    <source>
        <strain evidence="4">BAD-6</strain>
    </source>
</reference>
<dbReference type="EMBL" id="JAGSND010000013">
    <property type="protein sequence ID" value="MBR0599492.1"/>
    <property type="molecule type" value="Genomic_DNA"/>
</dbReference>
<comment type="cofactor">
    <cofactor evidence="1 3">
        <name>a divalent metal cation</name>
        <dbReference type="ChEBI" id="CHEBI:60240"/>
    </cofactor>
</comment>
<comment type="function">
    <text evidence="3">Nucleoside triphosphate pyrophosphatase that hydrolyzes dTTP and UTP. May have a dual role in cell division arrest and in preventing the incorporation of modified nucleotides into cellular nucleic acids.</text>
</comment>
<evidence type="ECO:0000256" key="1">
    <source>
        <dbReference type="ARBA" id="ARBA00001968"/>
    </source>
</evidence>
<dbReference type="Pfam" id="PF02545">
    <property type="entry name" value="Maf"/>
    <property type="match status" value="1"/>
</dbReference>
<dbReference type="AlphaFoldDB" id="A0A8J7W254"/>
<dbReference type="PIRSF" id="PIRSF006305">
    <property type="entry name" value="Maf"/>
    <property type="match status" value="1"/>
</dbReference>
<sequence length="195" mass="22188">MKYSKLILASSSPRRIEKLKNQDIQPVIMPPDVDESLPVDITMEQAVMYLALKKALQVESKWESHPEYTKEPVVIIAADTVVYKNQIIGKPADYQDALHILRTLRNTSHFVATGIALLSPGTTMRKVFYDITEVFFTDYTDADIEAYIQSGEAWDKAGAYGIQGYWGKYVSRLHGSFDNVMGFPWDKIKTELDKF</sequence>
<evidence type="ECO:0000256" key="3">
    <source>
        <dbReference type="HAMAP-Rule" id="MF_00528"/>
    </source>
</evidence>
<keyword evidence="3" id="KW-0963">Cytoplasm</keyword>
<feature type="active site" description="Proton acceptor" evidence="3">
    <location>
        <position position="79"/>
    </location>
</feature>
<dbReference type="GO" id="GO:0005737">
    <property type="term" value="C:cytoplasm"/>
    <property type="evidence" value="ECO:0007669"/>
    <property type="project" value="UniProtKB-SubCell"/>
</dbReference>
<feature type="site" description="Important for substrate specificity" evidence="3">
    <location>
        <position position="163"/>
    </location>
</feature>
<dbReference type="CDD" id="cd00555">
    <property type="entry name" value="Maf"/>
    <property type="match status" value="1"/>
</dbReference>
<proteinExistence type="inferred from homology"/>
<dbReference type="InterPro" id="IPR003697">
    <property type="entry name" value="Maf-like"/>
</dbReference>
<name>A0A8J7W254_9FIRM</name>
<dbReference type="EC" id="3.6.1.9" evidence="3"/>